<evidence type="ECO:0000313" key="1">
    <source>
        <dbReference type="EMBL" id="SPJ72127.1"/>
    </source>
</evidence>
<dbReference type="AlphaFoldDB" id="A0AAE8M0Z0"/>
<dbReference type="EMBL" id="ONZP01000052">
    <property type="protein sequence ID" value="SPJ72127.1"/>
    <property type="molecule type" value="Genomic_DNA"/>
</dbReference>
<keyword evidence="2" id="KW-1185">Reference proteome</keyword>
<comment type="caution">
    <text evidence="1">The sequence shown here is derived from an EMBL/GenBank/DDBJ whole genome shotgun (WGS) entry which is preliminary data.</text>
</comment>
<dbReference type="Proteomes" id="UP001187734">
    <property type="component" value="Unassembled WGS sequence"/>
</dbReference>
<protein>
    <submittedName>
        <fullName evidence="1">Uncharacterized protein</fullName>
    </submittedName>
</protein>
<name>A0AAE8M0Z0_9HYPO</name>
<reference evidence="1" key="1">
    <citation type="submission" date="2018-03" db="EMBL/GenBank/DDBJ databases">
        <authorList>
            <person name="Guldener U."/>
        </authorList>
    </citation>
    <scope>NUCLEOTIDE SEQUENCE</scope>
</reference>
<sequence length="150" mass="16831">MACILNRILRSFDNDPALLREAEGYVDHIIVLAEEASFNRPIAASAVSSPLAVALAYVEHYRYVEVETLLLEYESDFLGLQYFDSSEMIRKGFEHIDRNTRRNDQSVLQSAEGLPAGFDTDLTNFSNLPDMMDNYNTDTTLDSGPGCIIL</sequence>
<accession>A0AAE8M0Z0</accession>
<evidence type="ECO:0000313" key="2">
    <source>
        <dbReference type="Proteomes" id="UP001187734"/>
    </source>
</evidence>
<gene>
    <name evidence="1" type="ORF">FTOL_01855</name>
</gene>
<proteinExistence type="predicted"/>
<organism evidence="1 2">
    <name type="scientific">Fusarium torulosum</name>
    <dbReference type="NCBI Taxonomy" id="33205"/>
    <lineage>
        <taxon>Eukaryota</taxon>
        <taxon>Fungi</taxon>
        <taxon>Dikarya</taxon>
        <taxon>Ascomycota</taxon>
        <taxon>Pezizomycotina</taxon>
        <taxon>Sordariomycetes</taxon>
        <taxon>Hypocreomycetidae</taxon>
        <taxon>Hypocreales</taxon>
        <taxon>Nectriaceae</taxon>
        <taxon>Fusarium</taxon>
    </lineage>
</organism>